<keyword evidence="1" id="KW-0175">Coiled coil</keyword>
<protein>
    <recommendedName>
        <fullName evidence="5">MotA/TolQ/ExbB proton channel family protein</fullName>
    </recommendedName>
</protein>
<dbReference type="SUPFAM" id="SSF58113">
    <property type="entry name" value="Apolipoprotein A-I"/>
    <property type="match status" value="1"/>
</dbReference>
<feature type="transmembrane region" description="Helical" evidence="2">
    <location>
        <begin position="78"/>
        <end position="99"/>
    </location>
</feature>
<feature type="coiled-coil region" evidence="1">
    <location>
        <begin position="195"/>
        <end position="258"/>
    </location>
</feature>
<dbReference type="Gene3D" id="1.20.5.1230">
    <property type="entry name" value="Apolipoprotein A-I"/>
    <property type="match status" value="1"/>
</dbReference>
<keyword evidence="2" id="KW-0472">Membrane</keyword>
<organism evidence="3 4">
    <name type="scientific">Microbulbifer marinus</name>
    <dbReference type="NCBI Taxonomy" id="658218"/>
    <lineage>
        <taxon>Bacteria</taxon>
        <taxon>Pseudomonadati</taxon>
        <taxon>Pseudomonadota</taxon>
        <taxon>Gammaproteobacteria</taxon>
        <taxon>Cellvibrionales</taxon>
        <taxon>Microbulbiferaceae</taxon>
        <taxon>Microbulbifer</taxon>
    </lineage>
</organism>
<accession>A0A1H3ZA33</accession>
<dbReference type="OrthoDB" id="9798009at2"/>
<evidence type="ECO:0000256" key="2">
    <source>
        <dbReference type="SAM" id="Phobius"/>
    </source>
</evidence>
<name>A0A1H3ZA33_9GAMM</name>
<dbReference type="Proteomes" id="UP000198658">
    <property type="component" value="Unassembled WGS sequence"/>
</dbReference>
<reference evidence="4" key="1">
    <citation type="submission" date="2016-10" db="EMBL/GenBank/DDBJ databases">
        <authorList>
            <person name="Varghese N."/>
            <person name="Submissions S."/>
        </authorList>
    </citation>
    <scope>NUCLEOTIDE SEQUENCE [LARGE SCALE GENOMIC DNA]</scope>
    <source>
        <strain evidence="4">CGMCC 1.10657</strain>
    </source>
</reference>
<evidence type="ECO:0000313" key="4">
    <source>
        <dbReference type="Proteomes" id="UP000198658"/>
    </source>
</evidence>
<gene>
    <name evidence="3" type="ORF">SAMN05216562_2278</name>
</gene>
<feature type="transmembrane region" description="Helical" evidence="2">
    <location>
        <begin position="44"/>
        <end position="66"/>
    </location>
</feature>
<dbReference type="EMBL" id="FNQO01000002">
    <property type="protein sequence ID" value="SEA20540.1"/>
    <property type="molecule type" value="Genomic_DNA"/>
</dbReference>
<dbReference type="RefSeq" id="WP_091388288.1">
    <property type="nucleotide sequence ID" value="NZ_FNQO01000002.1"/>
</dbReference>
<sequence>MESISQFLSELKPEWVFWLINGLLVWQFIRYWQANDEQALEHGPTTLTTIGVVGTFIGISLGLANFDVKDIQGSIPPLLEGLKTAFLTSIFGILLGLGIKHKKLKLLASSPVEEFTPERFQQMFQGHLDSQAELTQTMKVVAENLNSNKEDSISSILAKVRNDLADQSQKLLAQRQLHHNESREDMANFIKELAEQSTKAIIEQLEQVIRDFNENLAEQFGENFKRLDESVKALLEWQQQYKQQIEKQTEAFESAAEQQGRTAQALTEVEQSTRAIPDHMSQMDAILKANADQLEALTANLGSFAKLREKAEEALPVIDEHIASAIKTVEQAVERASGHYQNLLTDSRTMLDDFSSTSKKFAGEFKEATREGSQAISKSLGDVADDVRSSSDSLVKGVREVTNDMKLDMQSTGENLKRSVNEQVQQIFTQFERTEFKLKDLLQGQWDSWDTAMQQEVSRVIQALANELGAVSGAFVHDYKSMLSQINGTMSQVQQTLQPDT</sequence>
<keyword evidence="2" id="KW-1133">Transmembrane helix</keyword>
<dbReference type="AlphaFoldDB" id="A0A1H3ZA33"/>
<keyword evidence="2" id="KW-0812">Transmembrane</keyword>
<evidence type="ECO:0008006" key="5">
    <source>
        <dbReference type="Google" id="ProtNLM"/>
    </source>
</evidence>
<feature type="transmembrane region" description="Helical" evidence="2">
    <location>
        <begin position="15"/>
        <end position="32"/>
    </location>
</feature>
<keyword evidence="4" id="KW-1185">Reference proteome</keyword>
<dbReference type="Gene3D" id="1.10.287.950">
    <property type="entry name" value="Methyl-accepting chemotaxis protein"/>
    <property type="match status" value="1"/>
</dbReference>
<evidence type="ECO:0000313" key="3">
    <source>
        <dbReference type="EMBL" id="SEA20540.1"/>
    </source>
</evidence>
<evidence type="ECO:0000256" key="1">
    <source>
        <dbReference type="SAM" id="Coils"/>
    </source>
</evidence>
<proteinExistence type="predicted"/>
<dbReference type="STRING" id="658218.SAMN05216562_2278"/>